<organism evidence="2 3">
    <name type="scientific">Nocardioides flavescens</name>
    <dbReference type="NCBI Taxonomy" id="2691959"/>
    <lineage>
        <taxon>Bacteria</taxon>
        <taxon>Bacillati</taxon>
        <taxon>Actinomycetota</taxon>
        <taxon>Actinomycetes</taxon>
        <taxon>Propionibacteriales</taxon>
        <taxon>Nocardioidaceae</taxon>
        <taxon>Nocardioides</taxon>
    </lineage>
</organism>
<feature type="transmembrane region" description="Helical" evidence="1">
    <location>
        <begin position="85"/>
        <end position="107"/>
    </location>
</feature>
<dbReference type="EMBL" id="WUEK01000002">
    <property type="protein sequence ID" value="MXG88502.1"/>
    <property type="molecule type" value="Genomic_DNA"/>
</dbReference>
<sequence>MPGSGTPPRVFGEDRVRRLRWVVTVVLAVVGLLALLSALVLARGGDGATLAGLIGLGCALVVGAAGGTALRLLPEAGRPAKRACVATALLTIVAGILLLGTWLAFVLPLTGVGLLFLTLVEDPDA</sequence>
<proteinExistence type="predicted"/>
<comment type="caution">
    <text evidence="2">The sequence shown here is derived from an EMBL/GenBank/DDBJ whole genome shotgun (WGS) entry which is preliminary data.</text>
</comment>
<accession>A0A6L7EYE9</accession>
<protein>
    <submittedName>
        <fullName evidence="2">Uncharacterized protein</fullName>
    </submittedName>
</protein>
<evidence type="ECO:0000256" key="1">
    <source>
        <dbReference type="SAM" id="Phobius"/>
    </source>
</evidence>
<evidence type="ECO:0000313" key="3">
    <source>
        <dbReference type="Proteomes" id="UP000473325"/>
    </source>
</evidence>
<reference evidence="2 3" key="1">
    <citation type="submission" date="2019-12" db="EMBL/GenBank/DDBJ databases">
        <authorList>
            <person name="Kun Z."/>
        </authorList>
    </citation>
    <scope>NUCLEOTIDE SEQUENCE [LARGE SCALE GENOMIC DNA]</scope>
    <source>
        <strain evidence="2 3">YIM 123512</strain>
    </source>
</reference>
<keyword evidence="3" id="KW-1185">Reference proteome</keyword>
<gene>
    <name evidence="2" type="ORF">GRQ65_02955</name>
</gene>
<dbReference type="Proteomes" id="UP000473325">
    <property type="component" value="Unassembled WGS sequence"/>
</dbReference>
<feature type="transmembrane region" description="Helical" evidence="1">
    <location>
        <begin position="48"/>
        <end position="73"/>
    </location>
</feature>
<keyword evidence="1" id="KW-0472">Membrane</keyword>
<evidence type="ECO:0000313" key="2">
    <source>
        <dbReference type="EMBL" id="MXG88502.1"/>
    </source>
</evidence>
<name>A0A6L7EYE9_9ACTN</name>
<dbReference type="RefSeq" id="WP_160875049.1">
    <property type="nucleotide sequence ID" value="NZ_WUEK01000002.1"/>
</dbReference>
<keyword evidence="1" id="KW-1133">Transmembrane helix</keyword>
<dbReference type="AlphaFoldDB" id="A0A6L7EYE9"/>
<keyword evidence="1" id="KW-0812">Transmembrane</keyword>
<feature type="transmembrane region" description="Helical" evidence="1">
    <location>
        <begin position="21"/>
        <end position="42"/>
    </location>
</feature>